<evidence type="ECO:0000313" key="1">
    <source>
        <dbReference type="EMBL" id="ACJ83750.1"/>
    </source>
</evidence>
<dbReference type="EMBL" id="BT051084">
    <property type="protein sequence ID" value="ACJ83750.1"/>
    <property type="molecule type" value="mRNA"/>
</dbReference>
<protein>
    <submittedName>
        <fullName evidence="1">Uncharacterized protein</fullName>
    </submittedName>
</protein>
<organism evidence="1">
    <name type="scientific">Medicago truncatula</name>
    <name type="common">Barrel medic</name>
    <name type="synonym">Medicago tribuloides</name>
    <dbReference type="NCBI Taxonomy" id="3880"/>
    <lineage>
        <taxon>Eukaryota</taxon>
        <taxon>Viridiplantae</taxon>
        <taxon>Streptophyta</taxon>
        <taxon>Embryophyta</taxon>
        <taxon>Tracheophyta</taxon>
        <taxon>Spermatophyta</taxon>
        <taxon>Magnoliopsida</taxon>
        <taxon>eudicotyledons</taxon>
        <taxon>Gunneridae</taxon>
        <taxon>Pentapetalae</taxon>
        <taxon>rosids</taxon>
        <taxon>fabids</taxon>
        <taxon>Fabales</taxon>
        <taxon>Fabaceae</taxon>
        <taxon>Papilionoideae</taxon>
        <taxon>50 kb inversion clade</taxon>
        <taxon>NPAAA clade</taxon>
        <taxon>Hologalegina</taxon>
        <taxon>IRL clade</taxon>
        <taxon>Trifolieae</taxon>
        <taxon>Medicago</taxon>
    </lineage>
</organism>
<proteinExistence type="evidence at transcript level"/>
<sequence length="115" mass="13252">MVPVPRSQFRAFVDSITCDNGKCFCRKLTQSPKSSHSPLKGNLAPCFDPFHTKAVVEGRNRTRHGGTLLAKSAIDHCKFTKLLLLVEIMGFFHRPEQIFEYFTRLHQASIYYFSW</sequence>
<dbReference type="AlphaFoldDB" id="B7FGB0"/>
<accession>B7FGB0</accession>
<name>B7FGB0_MEDTR</name>
<reference evidence="1" key="1">
    <citation type="submission" date="2008-12" db="EMBL/GenBank/DDBJ databases">
        <title>Medicago truncatula full length cdna cloning project.</title>
        <authorList>
            <person name="Moskal W."/>
            <person name="Chan A."/>
            <person name="Cheung F."/>
            <person name="Xiao Y."/>
            <person name="Town C.D."/>
        </authorList>
    </citation>
    <scope>NUCLEOTIDE SEQUENCE</scope>
</reference>